<reference evidence="2" key="1">
    <citation type="journal article" date="2021" name="Microb. Physiol.">
        <title>Proteogenomic Insights into the Physiology of Marine, Sulfate-Reducing, Filamentous Desulfonema limicola and Desulfonema magnum.</title>
        <authorList>
            <person name="Schnaars V."/>
            <person name="Wohlbrand L."/>
            <person name="Scheve S."/>
            <person name="Hinrichs C."/>
            <person name="Reinhardt R."/>
            <person name="Rabus R."/>
        </authorList>
    </citation>
    <scope>NUCLEOTIDE SEQUENCE</scope>
    <source>
        <strain evidence="2">5ac10</strain>
    </source>
</reference>
<organism evidence="2 3">
    <name type="scientific">Desulfonema limicola</name>
    <dbReference type="NCBI Taxonomy" id="45656"/>
    <lineage>
        <taxon>Bacteria</taxon>
        <taxon>Pseudomonadati</taxon>
        <taxon>Thermodesulfobacteriota</taxon>
        <taxon>Desulfobacteria</taxon>
        <taxon>Desulfobacterales</taxon>
        <taxon>Desulfococcaceae</taxon>
        <taxon>Desulfonema</taxon>
    </lineage>
</organism>
<proteinExistence type="predicted"/>
<evidence type="ECO:0000313" key="3">
    <source>
        <dbReference type="Proteomes" id="UP000663720"/>
    </source>
</evidence>
<protein>
    <submittedName>
        <fullName evidence="2">Uncharacterized protein</fullName>
    </submittedName>
</protein>
<accession>A0A975B8L5</accession>
<evidence type="ECO:0000313" key="2">
    <source>
        <dbReference type="EMBL" id="QTA80799.1"/>
    </source>
</evidence>
<evidence type="ECO:0000256" key="1">
    <source>
        <dbReference type="SAM" id="MobiDB-lite"/>
    </source>
</evidence>
<feature type="compositionally biased region" description="Acidic residues" evidence="1">
    <location>
        <begin position="1"/>
        <end position="10"/>
    </location>
</feature>
<name>A0A975B8L5_9BACT</name>
<dbReference type="KEGG" id="dli:dnl_31120"/>
<dbReference type="EMBL" id="CP061799">
    <property type="protein sequence ID" value="QTA80799.1"/>
    <property type="molecule type" value="Genomic_DNA"/>
</dbReference>
<gene>
    <name evidence="2" type="ORF">dnl_31120</name>
</gene>
<dbReference type="AlphaFoldDB" id="A0A975B8L5"/>
<keyword evidence="3" id="KW-1185">Reference proteome</keyword>
<feature type="region of interest" description="Disordered" evidence="1">
    <location>
        <begin position="1"/>
        <end position="23"/>
    </location>
</feature>
<dbReference type="RefSeq" id="WP_207692368.1">
    <property type="nucleotide sequence ID" value="NZ_CP061799.1"/>
</dbReference>
<dbReference type="Proteomes" id="UP000663720">
    <property type="component" value="Chromosome"/>
</dbReference>
<sequence length="60" mass="6813">MISSPEDLEGLEQAALDSDEQQQKEAELIRAWPGRMKSEGYETVNILTVGGFRIEVKVRY</sequence>